<reference evidence="4" key="3">
    <citation type="submission" date="2022-08" db="EMBL/GenBank/DDBJ databases">
        <authorList>
            <person name="Kim S.-J."/>
        </authorList>
    </citation>
    <scope>NUCLEOTIDE SEQUENCE</scope>
    <source>
        <strain evidence="4">KJ</strain>
    </source>
</reference>
<keyword evidence="1" id="KW-1133">Transmembrane helix</keyword>
<keyword evidence="1" id="KW-0472">Membrane</keyword>
<dbReference type="Proteomes" id="UP000032614">
    <property type="component" value="Chromosome 1"/>
</dbReference>
<evidence type="ECO:0000313" key="5">
    <source>
        <dbReference type="Proteomes" id="UP000032614"/>
    </source>
</evidence>
<reference evidence="3 6" key="2">
    <citation type="submission" date="2020-08" db="EMBL/GenBank/DDBJ databases">
        <title>Genomic Encyclopedia of Type Strains, Phase IV (KMG-V): Genome sequencing to study the core and pangenomes of soil and plant-associated prokaryotes.</title>
        <authorList>
            <person name="Whitman W."/>
        </authorList>
    </citation>
    <scope>NUCLEOTIDE SEQUENCE [LARGE SCALE GENOMIC DNA]</scope>
    <source>
        <strain evidence="3 6">SEMIA 4013</strain>
    </source>
</reference>
<keyword evidence="1" id="KW-0812">Transmembrane</keyword>
<dbReference type="RefSeq" id="WP_167346779.1">
    <property type="nucleotide sequence ID" value="NZ_CADFGE010000014.1"/>
</dbReference>
<organism evidence="4 7">
    <name type="scientific">Paraburkholderia fungorum</name>
    <dbReference type="NCBI Taxonomy" id="134537"/>
    <lineage>
        <taxon>Bacteria</taxon>
        <taxon>Pseudomonadati</taxon>
        <taxon>Pseudomonadota</taxon>
        <taxon>Betaproteobacteria</taxon>
        <taxon>Burkholderiales</taxon>
        <taxon>Burkholderiaceae</taxon>
        <taxon>Paraburkholderia</taxon>
    </lineage>
</organism>
<dbReference type="KEGG" id="bfn:OI25_883"/>
<evidence type="ECO:0000256" key="1">
    <source>
        <dbReference type="SAM" id="Phobius"/>
    </source>
</evidence>
<evidence type="ECO:0000313" key="7">
    <source>
        <dbReference type="Proteomes" id="UP001246473"/>
    </source>
</evidence>
<evidence type="ECO:0000313" key="4">
    <source>
        <dbReference type="EMBL" id="MDT8838202.1"/>
    </source>
</evidence>
<evidence type="ECO:0000313" key="3">
    <source>
        <dbReference type="EMBL" id="MBB6205715.1"/>
    </source>
</evidence>
<dbReference type="Proteomes" id="UP001246473">
    <property type="component" value="Unassembled WGS sequence"/>
</dbReference>
<accession>A0AAP5Q9P8</accession>
<name>A0AAP5Q9P8_9BURK</name>
<dbReference type="EMBL" id="CP010026">
    <property type="protein sequence ID" value="AJZ58140.1"/>
    <property type="molecule type" value="Genomic_DNA"/>
</dbReference>
<evidence type="ECO:0000313" key="2">
    <source>
        <dbReference type="EMBL" id="AJZ58140.1"/>
    </source>
</evidence>
<dbReference type="EMBL" id="JANSLM010000003">
    <property type="protein sequence ID" value="MDT8838202.1"/>
    <property type="molecule type" value="Genomic_DNA"/>
</dbReference>
<proteinExistence type="predicted"/>
<dbReference type="EMBL" id="JACIIK010000014">
    <property type="protein sequence ID" value="MBB6205715.1"/>
    <property type="molecule type" value="Genomic_DNA"/>
</dbReference>
<reference evidence="2 5" key="1">
    <citation type="journal article" date="2015" name="Genome Announc.">
        <title>Complete genome sequences for 59 burkholderia isolates, both pathogenic and near neighbor.</title>
        <authorList>
            <person name="Johnson S.L."/>
            <person name="Bishop-Lilly K.A."/>
            <person name="Ladner J.T."/>
            <person name="Daligault H.E."/>
            <person name="Davenport K.W."/>
            <person name="Jaissle J."/>
            <person name="Frey K.G."/>
            <person name="Koroleva G.I."/>
            <person name="Bruce D.C."/>
            <person name="Coyne S.R."/>
            <person name="Broomall S.M."/>
            <person name="Li P.E."/>
            <person name="Teshima H."/>
            <person name="Gibbons H.S."/>
            <person name="Palacios G.F."/>
            <person name="Rosenzweig C.N."/>
            <person name="Redden C.L."/>
            <person name="Xu Y."/>
            <person name="Minogue T.D."/>
            <person name="Chain P.S."/>
        </authorList>
    </citation>
    <scope>NUCLEOTIDE SEQUENCE [LARGE SCALE GENOMIC DNA]</scope>
    <source>
        <strain evidence="2 5">ATCC BAA-463</strain>
    </source>
</reference>
<feature type="transmembrane region" description="Helical" evidence="1">
    <location>
        <begin position="6"/>
        <end position="32"/>
    </location>
</feature>
<sequence>MSGLAWTMLVLAAMVGAFLFATIGAVLLALLLASVSSRLTEDDEHRRDY</sequence>
<protein>
    <submittedName>
        <fullName evidence="3">Integral membrane sensor domain MASE1</fullName>
    </submittedName>
</protein>
<evidence type="ECO:0000313" key="6">
    <source>
        <dbReference type="Proteomes" id="UP000518681"/>
    </source>
</evidence>
<dbReference type="Proteomes" id="UP000518681">
    <property type="component" value="Unassembled WGS sequence"/>
</dbReference>
<dbReference type="AlphaFoldDB" id="A0AAP5Q9P8"/>
<dbReference type="GeneID" id="66521215"/>
<gene>
    <name evidence="3" type="ORF">GGD69_006610</name>
    <name evidence="2" type="ORF">OI25_883</name>
    <name evidence="4" type="ORF">ParKJ_12335</name>
</gene>